<reference evidence="7 8" key="1">
    <citation type="submission" date="2009-02" db="EMBL/GenBank/DDBJ databases">
        <title>Sequencing of the draft genome and assembly of Dethiobacter alkaliphilus AHT 1.</title>
        <authorList>
            <consortium name="US DOE Joint Genome Institute (JGI-PGF)"/>
            <person name="Lucas S."/>
            <person name="Copeland A."/>
            <person name="Lapidus A."/>
            <person name="Glavina del Rio T."/>
            <person name="Dalin E."/>
            <person name="Tice H."/>
            <person name="Bruce D."/>
            <person name="Goodwin L."/>
            <person name="Pitluck S."/>
            <person name="Larimer F."/>
            <person name="Land M.L."/>
            <person name="Hauser L."/>
            <person name="Muyzer G."/>
        </authorList>
    </citation>
    <scope>NUCLEOTIDE SEQUENCE [LARGE SCALE GENOMIC DNA]</scope>
    <source>
        <strain evidence="7 8">AHT 1</strain>
    </source>
</reference>
<evidence type="ECO:0008006" key="9">
    <source>
        <dbReference type="Google" id="ProtNLM"/>
    </source>
</evidence>
<dbReference type="Pfam" id="PF07963">
    <property type="entry name" value="N_methyl"/>
    <property type="match status" value="1"/>
</dbReference>
<protein>
    <recommendedName>
        <fullName evidence="9">Prepilin-type N-terminal cleavage/methylation domain-containing protein</fullName>
    </recommendedName>
</protein>
<gene>
    <name evidence="7" type="ORF">DealDRAFT_0772</name>
</gene>
<dbReference type="Gene3D" id="3.30.700.10">
    <property type="entry name" value="Glycoprotein, Type 4 Pilin"/>
    <property type="match status" value="1"/>
</dbReference>
<evidence type="ECO:0000256" key="2">
    <source>
        <dbReference type="ARBA" id="ARBA00022481"/>
    </source>
</evidence>
<dbReference type="AlphaFoldDB" id="C0GE63"/>
<accession>C0GE63</accession>
<organism evidence="7 8">
    <name type="scientific">Dethiobacter alkaliphilus AHT 1</name>
    <dbReference type="NCBI Taxonomy" id="555088"/>
    <lineage>
        <taxon>Bacteria</taxon>
        <taxon>Bacillati</taxon>
        <taxon>Bacillota</taxon>
        <taxon>Dethiobacteria</taxon>
        <taxon>Dethiobacterales</taxon>
        <taxon>Dethiobacteraceae</taxon>
        <taxon>Dethiobacter</taxon>
    </lineage>
</organism>
<dbReference type="SUPFAM" id="SSF54523">
    <property type="entry name" value="Pili subunits"/>
    <property type="match status" value="1"/>
</dbReference>
<feature type="transmembrane region" description="Helical" evidence="6">
    <location>
        <begin position="20"/>
        <end position="38"/>
    </location>
</feature>
<dbReference type="InterPro" id="IPR012902">
    <property type="entry name" value="N_methyl_site"/>
</dbReference>
<dbReference type="eggNOG" id="COG2165">
    <property type="taxonomic scope" value="Bacteria"/>
</dbReference>
<evidence type="ECO:0000256" key="5">
    <source>
        <dbReference type="ARBA" id="ARBA00023136"/>
    </source>
</evidence>
<dbReference type="PANTHER" id="PTHR30093:SF44">
    <property type="entry name" value="TYPE II SECRETION SYSTEM CORE PROTEIN G"/>
    <property type="match status" value="1"/>
</dbReference>
<dbReference type="EMBL" id="ACJM01000003">
    <property type="protein sequence ID" value="EEG78357.1"/>
    <property type="molecule type" value="Genomic_DNA"/>
</dbReference>
<dbReference type="InterPro" id="IPR045584">
    <property type="entry name" value="Pilin-like"/>
</dbReference>
<dbReference type="PANTHER" id="PTHR30093">
    <property type="entry name" value="GENERAL SECRETION PATHWAY PROTEIN G"/>
    <property type="match status" value="1"/>
</dbReference>
<comment type="subcellular location">
    <subcellularLocation>
        <location evidence="1">Membrane</location>
        <topology evidence="1">Single-pass membrane protein</topology>
    </subcellularLocation>
</comment>
<evidence type="ECO:0000313" key="7">
    <source>
        <dbReference type="EMBL" id="EEG78357.1"/>
    </source>
</evidence>
<comment type="caution">
    <text evidence="7">The sequence shown here is derived from an EMBL/GenBank/DDBJ whole genome shotgun (WGS) entry which is preliminary data.</text>
</comment>
<dbReference type="RefSeq" id="WP_008515044.1">
    <property type="nucleotide sequence ID" value="NZ_ACJM01000003.1"/>
</dbReference>
<evidence type="ECO:0000256" key="1">
    <source>
        <dbReference type="ARBA" id="ARBA00004167"/>
    </source>
</evidence>
<proteinExistence type="predicted"/>
<dbReference type="STRING" id="555088.DealDRAFT_0772"/>
<evidence type="ECO:0000256" key="4">
    <source>
        <dbReference type="ARBA" id="ARBA00022989"/>
    </source>
</evidence>
<dbReference type="PROSITE" id="PS00409">
    <property type="entry name" value="PROKAR_NTER_METHYL"/>
    <property type="match status" value="1"/>
</dbReference>
<evidence type="ECO:0000313" key="8">
    <source>
        <dbReference type="Proteomes" id="UP000006443"/>
    </source>
</evidence>
<keyword evidence="2" id="KW-0488">Methylation</keyword>
<keyword evidence="4 6" id="KW-1133">Transmembrane helix</keyword>
<name>C0GE63_DETAL</name>
<keyword evidence="5 6" id="KW-0472">Membrane</keyword>
<sequence>MFKQIQKARKNQKGFTLVELMVVVVIIGILVAIAVPIYNTTMTRAQDRADDANIRVLNGAVAAYVASEDNAAYSDFDGISIAHNTAGSTSPGTVTGTFPTGWTNYLETAPNPSRAGVTYTFSGTSFSK</sequence>
<dbReference type="Proteomes" id="UP000006443">
    <property type="component" value="Unassembled WGS sequence"/>
</dbReference>
<evidence type="ECO:0000256" key="6">
    <source>
        <dbReference type="SAM" id="Phobius"/>
    </source>
</evidence>
<keyword evidence="3 6" id="KW-0812">Transmembrane</keyword>
<dbReference type="GO" id="GO:0016020">
    <property type="term" value="C:membrane"/>
    <property type="evidence" value="ECO:0007669"/>
    <property type="project" value="UniProtKB-SubCell"/>
</dbReference>
<dbReference type="NCBIfam" id="TIGR02532">
    <property type="entry name" value="IV_pilin_GFxxxE"/>
    <property type="match status" value="1"/>
</dbReference>
<evidence type="ECO:0000256" key="3">
    <source>
        <dbReference type="ARBA" id="ARBA00022692"/>
    </source>
</evidence>
<keyword evidence="8" id="KW-1185">Reference proteome</keyword>